<sequence>MIVGVVYAIIRKDRMKNYYRPFYVYLIVALVFELLIKIIIYSGYKSSLVSNCYVLIEFPIFLWLFYNWSSRNNKIYFIGLFLIGVVIWIFDNLIINSIFQINSYYRIYYSLVLILCSINQLNKVIFQDNIMLWKNATFLISITSVFYYSYRVFIEGLFLFQEDFSNDFFRGVYSIMVIVNFLSHLIYTLAVLCIPAKQEFTLRY</sequence>
<feature type="transmembrane region" description="Helical" evidence="1">
    <location>
        <begin position="107"/>
        <end position="126"/>
    </location>
</feature>
<dbReference type="AlphaFoldDB" id="A0AAT9GMU0"/>
<keyword evidence="1" id="KW-1133">Transmembrane helix</keyword>
<evidence type="ECO:0000313" key="2">
    <source>
        <dbReference type="EMBL" id="BFG71786.1"/>
    </source>
</evidence>
<reference evidence="2" key="1">
    <citation type="submission" date="2024-02" db="EMBL/GenBank/DDBJ databases">
        <title>Sediminibacterium planktonica sp. nov. and Sediminibacterium longus sp. nov., isolated from surface lake and river water.</title>
        <authorList>
            <person name="Watanabe K."/>
            <person name="Takemine S."/>
            <person name="Ishii Y."/>
            <person name="Ogata Y."/>
            <person name="Shindo C."/>
            <person name="Suda W."/>
        </authorList>
    </citation>
    <scope>NUCLEOTIDE SEQUENCE</scope>
    <source>
        <strain evidence="2">KACHI17</strain>
    </source>
</reference>
<feature type="transmembrane region" description="Helical" evidence="1">
    <location>
        <begin position="48"/>
        <end position="68"/>
    </location>
</feature>
<evidence type="ECO:0000256" key="1">
    <source>
        <dbReference type="SAM" id="Phobius"/>
    </source>
</evidence>
<feature type="transmembrane region" description="Helical" evidence="1">
    <location>
        <begin position="75"/>
        <end position="95"/>
    </location>
</feature>
<keyword evidence="1" id="KW-0472">Membrane</keyword>
<accession>A0AAT9GMU0</accession>
<feature type="transmembrane region" description="Helical" evidence="1">
    <location>
        <begin position="172"/>
        <end position="194"/>
    </location>
</feature>
<keyword evidence="1" id="KW-0812">Transmembrane</keyword>
<name>A0AAT9GMU0_9BACT</name>
<dbReference type="EMBL" id="AP029612">
    <property type="protein sequence ID" value="BFG71786.1"/>
    <property type="molecule type" value="Genomic_DNA"/>
</dbReference>
<feature type="transmembrane region" description="Helical" evidence="1">
    <location>
        <begin position="22"/>
        <end position="42"/>
    </location>
</feature>
<protein>
    <submittedName>
        <fullName evidence="2">Uncharacterized protein</fullName>
    </submittedName>
</protein>
<feature type="transmembrane region" description="Helical" evidence="1">
    <location>
        <begin position="138"/>
        <end position="160"/>
    </location>
</feature>
<gene>
    <name evidence="2" type="ORF">KACHI17_26670</name>
</gene>
<organism evidence="2">
    <name type="scientific">Sediminibacterium sp. KACHI17</name>
    <dbReference type="NCBI Taxonomy" id="1751071"/>
    <lineage>
        <taxon>Bacteria</taxon>
        <taxon>Pseudomonadati</taxon>
        <taxon>Bacteroidota</taxon>
        <taxon>Chitinophagia</taxon>
        <taxon>Chitinophagales</taxon>
        <taxon>Chitinophagaceae</taxon>
        <taxon>Sediminibacterium</taxon>
    </lineage>
</organism>
<proteinExistence type="predicted"/>